<reference evidence="1 2" key="1">
    <citation type="submission" date="2020-08" db="EMBL/GenBank/DDBJ databases">
        <title>Genomic Encyclopedia of Type Strains, Phase IV (KMG-IV): sequencing the most valuable type-strain genomes for metagenomic binning, comparative biology and taxonomic classification.</title>
        <authorList>
            <person name="Goeker M."/>
        </authorList>
    </citation>
    <scope>NUCLEOTIDE SEQUENCE [LARGE SCALE GENOMIC DNA]</scope>
    <source>
        <strain evidence="1 2">DSM 105481</strain>
    </source>
</reference>
<keyword evidence="2" id="KW-1185">Reference proteome</keyword>
<sequence>MFEQDERLITESIDRLESNELLIVSQKEEYIKLLELQEQKFLERAEKVKPIISYLKKHHYSFYNKKFDCRSYKGPIIGRNENEVYIYEGEWSLVTSKNLQTGKKDSMMIKTFLDENSFKDAMDALLETAFLQENELTIDQKKIENANKDLNSVFG</sequence>
<organism evidence="1 2">
    <name type="scientific">Peribacillus huizhouensis</name>
    <dbReference type="NCBI Taxonomy" id="1501239"/>
    <lineage>
        <taxon>Bacteria</taxon>
        <taxon>Bacillati</taxon>
        <taxon>Bacillota</taxon>
        <taxon>Bacilli</taxon>
        <taxon>Bacillales</taxon>
        <taxon>Bacillaceae</taxon>
        <taxon>Peribacillus</taxon>
    </lineage>
</organism>
<protein>
    <submittedName>
        <fullName evidence="1">Uncharacterized protein</fullName>
    </submittedName>
</protein>
<dbReference type="EMBL" id="JACJHX010000030">
    <property type="protein sequence ID" value="MBA9029243.1"/>
    <property type="molecule type" value="Genomic_DNA"/>
</dbReference>
<comment type="caution">
    <text evidence="1">The sequence shown here is derived from an EMBL/GenBank/DDBJ whole genome shotgun (WGS) entry which is preliminary data.</text>
</comment>
<evidence type="ECO:0000313" key="2">
    <source>
        <dbReference type="Proteomes" id="UP000626697"/>
    </source>
</evidence>
<gene>
    <name evidence="1" type="ORF">HNP81_004615</name>
</gene>
<proteinExistence type="predicted"/>
<name>A0ABR6CW47_9BACI</name>
<dbReference type="RefSeq" id="WP_182504047.1">
    <property type="nucleotide sequence ID" value="NZ_JACJHX010000030.1"/>
</dbReference>
<dbReference type="Proteomes" id="UP000626697">
    <property type="component" value="Unassembled WGS sequence"/>
</dbReference>
<evidence type="ECO:0000313" key="1">
    <source>
        <dbReference type="EMBL" id="MBA9029243.1"/>
    </source>
</evidence>
<accession>A0ABR6CW47</accession>